<comment type="caution">
    <text evidence="4">The sequence shown here is derived from an EMBL/GenBank/DDBJ whole genome shotgun (WGS) entry which is preliminary data.</text>
</comment>
<gene>
    <name evidence="4" type="ORF">IO98_06765</name>
</gene>
<keyword evidence="5" id="KW-1185">Reference proteome</keyword>
<sequence length="427" mass="45577">MKKRLKELRRRLPAIALAVVMSMGTATSAFAAGNPIYGTETTPAQAAITKKLTMPIGTPTPAATFTFHVQPISVDDSSVPGDLATMPALGDKNIAFIANEAGADNLNTKTIVKQTDNLFSSVTFPHAGKYVYKVTEEEAVSGYAPAANEAYIFSHAEYTLTAYVKNGTNGLYVAAVASQIVALDSSNGNSVVGDKVDPTPDGDPNIEGDYSKMIFTNIYSKTAGGVDSTDPTDKALTISKTVTGDYADRTRYFAFDVAARKPEVIPGDVTYKAYVLDASNNIVTSTENYMTLQTDSNSKSYISFSAGTPMTVNLKHDQRLVFTDLHIGASYDVTETAVQNYKASLAYVVNGGTPESTSNTEGNLQFGISNILIGKDQNSAAFTNEYQTVTPTGVVINNLPFVMILILAAGSFIAFVAVKSRKKRSRA</sequence>
<evidence type="ECO:0000313" key="5">
    <source>
        <dbReference type="Proteomes" id="UP000028525"/>
    </source>
</evidence>
<dbReference type="STRING" id="29354.IO98_06765"/>
<dbReference type="InterPro" id="IPR055382">
    <property type="entry name" value="DUF7601"/>
</dbReference>
<dbReference type="OrthoDB" id="3191594at2"/>
<dbReference type="EMBL" id="JPME01000009">
    <property type="protein sequence ID" value="KEZ90811.1"/>
    <property type="molecule type" value="Genomic_DNA"/>
</dbReference>
<keyword evidence="1" id="KW-0812">Transmembrane</keyword>
<evidence type="ECO:0000259" key="3">
    <source>
        <dbReference type="Pfam" id="PF24547"/>
    </source>
</evidence>
<organism evidence="4 5">
    <name type="scientific">Lacrimispora celerecrescens</name>
    <dbReference type="NCBI Taxonomy" id="29354"/>
    <lineage>
        <taxon>Bacteria</taxon>
        <taxon>Bacillati</taxon>
        <taxon>Bacillota</taxon>
        <taxon>Clostridia</taxon>
        <taxon>Lachnospirales</taxon>
        <taxon>Lachnospiraceae</taxon>
        <taxon>Lacrimispora</taxon>
    </lineage>
</organism>
<dbReference type="Proteomes" id="UP000028525">
    <property type="component" value="Unassembled WGS sequence"/>
</dbReference>
<dbReference type="Gene3D" id="2.60.40.1140">
    <property type="entry name" value="Collagen-binding surface protein Cna, B-type domain"/>
    <property type="match status" value="1"/>
</dbReference>
<keyword evidence="1" id="KW-1133">Transmembrane helix</keyword>
<proteinExistence type="predicted"/>
<evidence type="ECO:0000256" key="1">
    <source>
        <dbReference type="SAM" id="Phobius"/>
    </source>
</evidence>
<dbReference type="InterPro" id="IPR038174">
    <property type="entry name" value="Strep_pil_link_sf"/>
</dbReference>
<evidence type="ECO:0000256" key="2">
    <source>
        <dbReference type="SAM" id="SignalP"/>
    </source>
</evidence>
<reference evidence="4 5" key="1">
    <citation type="submission" date="2014-07" db="EMBL/GenBank/DDBJ databases">
        <title>Draft genome of Clostridium celerecrescens 152B isolated from sediments associated with methane hydrate from Krishna Godavari basin.</title>
        <authorList>
            <person name="Honkalas V.S."/>
            <person name="Dabir A.P."/>
            <person name="Arora P."/>
            <person name="Dhakephalkar P.K."/>
        </authorList>
    </citation>
    <scope>NUCLEOTIDE SEQUENCE [LARGE SCALE GENOMIC DNA]</scope>
    <source>
        <strain evidence="4 5">152B</strain>
    </source>
</reference>
<feature type="domain" description="DUF7601" evidence="3">
    <location>
        <begin position="235"/>
        <end position="385"/>
    </location>
</feature>
<evidence type="ECO:0000313" key="4">
    <source>
        <dbReference type="EMBL" id="KEZ90811.1"/>
    </source>
</evidence>
<dbReference type="AlphaFoldDB" id="A0A084JPC7"/>
<keyword evidence="1" id="KW-0472">Membrane</keyword>
<keyword evidence="2" id="KW-0732">Signal</keyword>
<accession>A0A084JPC7</accession>
<feature type="signal peptide" evidence="2">
    <location>
        <begin position="1"/>
        <end position="31"/>
    </location>
</feature>
<dbReference type="RefSeq" id="WP_038279412.1">
    <property type="nucleotide sequence ID" value="NZ_JPME01000009.1"/>
</dbReference>
<feature type="transmembrane region" description="Helical" evidence="1">
    <location>
        <begin position="399"/>
        <end position="418"/>
    </location>
</feature>
<protein>
    <recommendedName>
        <fullName evidence="3">DUF7601 domain-containing protein</fullName>
    </recommendedName>
</protein>
<dbReference type="Gene3D" id="2.60.40.3050">
    <property type="match status" value="1"/>
</dbReference>
<feature type="chain" id="PRO_5001777372" description="DUF7601 domain-containing protein" evidence="2">
    <location>
        <begin position="32"/>
        <end position="427"/>
    </location>
</feature>
<name>A0A084JPC7_9FIRM</name>
<dbReference type="Pfam" id="PF24547">
    <property type="entry name" value="DUF7601"/>
    <property type="match status" value="1"/>
</dbReference>